<evidence type="ECO:0000313" key="3">
    <source>
        <dbReference type="EMBL" id="JAV64420.1"/>
    </source>
</evidence>
<dbReference type="GO" id="GO:0004622">
    <property type="term" value="F:phosphatidylcholine lysophospholipase activity"/>
    <property type="evidence" value="ECO:0007669"/>
    <property type="project" value="TreeGrafter"/>
</dbReference>
<dbReference type="Pfam" id="PF12697">
    <property type="entry name" value="Abhydrolase_6"/>
    <property type="match status" value="1"/>
</dbReference>
<dbReference type="GO" id="GO:0006660">
    <property type="term" value="P:phosphatidylserine catabolic process"/>
    <property type="evidence" value="ECO:0007669"/>
    <property type="project" value="TreeGrafter"/>
</dbReference>
<evidence type="ECO:0000259" key="2">
    <source>
        <dbReference type="Pfam" id="PF12697"/>
    </source>
</evidence>
<dbReference type="GO" id="GO:0052651">
    <property type="term" value="P:monoacylglycerol catabolic process"/>
    <property type="evidence" value="ECO:0007669"/>
    <property type="project" value="TreeGrafter"/>
</dbReference>
<dbReference type="Gene3D" id="3.40.50.1820">
    <property type="entry name" value="alpha/beta hydrolase"/>
    <property type="match status" value="1"/>
</dbReference>
<evidence type="ECO:0000313" key="4">
    <source>
        <dbReference type="EMBL" id="KAB0792245.1"/>
    </source>
</evidence>
<dbReference type="GO" id="GO:0005789">
    <property type="term" value="C:endoplasmic reticulum membrane"/>
    <property type="evidence" value="ECO:0007669"/>
    <property type="project" value="TreeGrafter"/>
</dbReference>
<reference evidence="4 5" key="2">
    <citation type="journal article" date="2018" name="Elife">
        <title>Firefly genomes illuminate parallel origins of bioluminescence in beetles.</title>
        <authorList>
            <person name="Fallon T.R."/>
            <person name="Lower S.E."/>
            <person name="Chang C.H."/>
            <person name="Bessho-Uehara M."/>
            <person name="Martin G.J."/>
            <person name="Bewick A.J."/>
            <person name="Behringer M."/>
            <person name="Debat H.J."/>
            <person name="Wong I."/>
            <person name="Day J.C."/>
            <person name="Suvorov A."/>
            <person name="Silva C.J."/>
            <person name="Stanger-Hall K.F."/>
            <person name="Hall D.W."/>
            <person name="Schmitz R.J."/>
            <person name="Nelson D.R."/>
            <person name="Lewis S.M."/>
            <person name="Shigenobu S."/>
            <person name="Bybee S.M."/>
            <person name="Larracuente A.M."/>
            <person name="Oba Y."/>
            <person name="Weng J.K."/>
        </authorList>
    </citation>
    <scope>NUCLEOTIDE SEQUENCE [LARGE SCALE GENOMIC DNA]</scope>
    <source>
        <strain evidence="4">1611_PpyrPB1</strain>
        <tissue evidence="4">Whole body</tissue>
    </source>
</reference>
<dbReference type="SUPFAM" id="SSF53474">
    <property type="entry name" value="alpha/beta-Hydrolases"/>
    <property type="match status" value="1"/>
</dbReference>
<feature type="domain" description="AB hydrolase-1" evidence="2">
    <location>
        <begin position="143"/>
        <end position="309"/>
    </location>
</feature>
<feature type="transmembrane region" description="Helical" evidence="1">
    <location>
        <begin position="27"/>
        <end position="58"/>
    </location>
</feature>
<dbReference type="Proteomes" id="UP000327044">
    <property type="component" value="Unassembled WGS sequence"/>
</dbReference>
<gene>
    <name evidence="4" type="ORF">PPYR_14204</name>
</gene>
<keyword evidence="1" id="KW-0812">Transmembrane</keyword>
<evidence type="ECO:0000256" key="1">
    <source>
        <dbReference type="SAM" id="Phobius"/>
    </source>
</evidence>
<dbReference type="EMBL" id="GEZM01074888">
    <property type="protein sequence ID" value="JAV64420.1"/>
    <property type="molecule type" value="Transcribed_RNA"/>
</dbReference>
<dbReference type="GO" id="GO:0047372">
    <property type="term" value="F:monoacylglycerol lipase activity"/>
    <property type="evidence" value="ECO:0007669"/>
    <property type="project" value="TreeGrafter"/>
</dbReference>
<evidence type="ECO:0000313" key="5">
    <source>
        <dbReference type="Proteomes" id="UP000327044"/>
    </source>
</evidence>
<keyword evidence="5" id="KW-1185">Reference proteome</keyword>
<dbReference type="PANTHER" id="PTHR12277:SF194">
    <property type="entry name" value="FI04476P"/>
    <property type="match status" value="1"/>
</dbReference>
<dbReference type="PANTHER" id="PTHR12277">
    <property type="entry name" value="ALPHA/BETA HYDROLASE DOMAIN-CONTAINING PROTEIN"/>
    <property type="match status" value="1"/>
</dbReference>
<keyword evidence="1" id="KW-0472">Membrane</keyword>
<protein>
    <recommendedName>
        <fullName evidence="2">AB hydrolase-1 domain-containing protein</fullName>
    </recommendedName>
</protein>
<sequence>MPRPPSNRTTEAPLLKYKTRRKTKSTCIVRCCVISLITMTILLLIAFVVIFVAIPLIFKYSVELQRDLIFPIHELYPENADFNNFTKYDVYGGRNLYVPVNESHNITLGVWHLLPLALVNSSTQEIEFNYTEALEGPDYPVVLHFHGNGGNRINGVEIYSVLREFFHVIAFDYRCYGDSSCGELIEDCLISDAVALYRWLMARTTADIYIWGHSLGSAVGTHAVAELKKENITPAGLFLEAPFTTLRDEVKYVQTLFWFTRAFLWLPWYETTLVDPFEEHGWRFNTVEHLQSVDCPVMIFHSEDDSVIPIRFGRELHETATAVRNHTYQGEVSFQAVPALGFDHWQIYAYDKLPSCIVSHIDVCRVFKEERINV</sequence>
<dbReference type="InterPro" id="IPR000073">
    <property type="entry name" value="AB_hydrolase_1"/>
</dbReference>
<dbReference type="EMBL" id="VVIM01000010">
    <property type="protein sequence ID" value="KAB0792245.1"/>
    <property type="molecule type" value="Genomic_DNA"/>
</dbReference>
<dbReference type="InterPro" id="IPR029058">
    <property type="entry name" value="AB_hydrolase_fold"/>
</dbReference>
<dbReference type="OrthoDB" id="10249433at2759"/>
<dbReference type="AlphaFoldDB" id="A0A1Y1KW65"/>
<reference evidence="3" key="1">
    <citation type="journal article" date="2016" name="Sci. Rep.">
        <title>Molecular characterization of firefly nuptial gifts: a multi-omics approach sheds light on postcopulatory sexual selection.</title>
        <authorList>
            <person name="Al-Wathiqui N."/>
            <person name="Fallon T.R."/>
            <person name="South A."/>
            <person name="Weng J.K."/>
            <person name="Lewis S.M."/>
        </authorList>
    </citation>
    <scope>NUCLEOTIDE SEQUENCE</scope>
</reference>
<dbReference type="InParanoid" id="A0A1Y1KW65"/>
<keyword evidence="1" id="KW-1133">Transmembrane helix</keyword>
<accession>A0A1Y1KW65</accession>
<organism evidence="3">
    <name type="scientific">Photinus pyralis</name>
    <name type="common">Common eastern firefly</name>
    <name type="synonym">Lampyris pyralis</name>
    <dbReference type="NCBI Taxonomy" id="7054"/>
    <lineage>
        <taxon>Eukaryota</taxon>
        <taxon>Metazoa</taxon>
        <taxon>Ecdysozoa</taxon>
        <taxon>Arthropoda</taxon>
        <taxon>Hexapoda</taxon>
        <taxon>Insecta</taxon>
        <taxon>Pterygota</taxon>
        <taxon>Neoptera</taxon>
        <taxon>Endopterygota</taxon>
        <taxon>Coleoptera</taxon>
        <taxon>Polyphaga</taxon>
        <taxon>Elateriformia</taxon>
        <taxon>Elateroidea</taxon>
        <taxon>Lampyridae</taxon>
        <taxon>Lampyrinae</taxon>
        <taxon>Photinus</taxon>
    </lineage>
</organism>
<proteinExistence type="predicted"/>
<name>A0A1Y1KW65_PHOPY</name>
<reference evidence="4" key="3">
    <citation type="submission" date="2019-08" db="EMBL/GenBank/DDBJ databases">
        <authorList>
            <consortium name="Photinus pyralis genome working group"/>
            <person name="Fallon T.R."/>
            <person name="Sander Lower S.E."/>
            <person name="Weng J.-K."/>
        </authorList>
    </citation>
    <scope>NUCLEOTIDE SEQUENCE</scope>
    <source>
        <strain evidence="4">1611_PpyrPB1</strain>
        <tissue evidence="4">Whole body</tissue>
    </source>
</reference>